<keyword evidence="2" id="KW-1185">Reference proteome</keyword>
<sequence>MQHTQPEPRNIAGLTAEEQVLMNTAGIALLREHLNKAGSNLDGDWLNAPKTKRVAICAIARQPWDSLMMATLSALPYQQREAIRLAVIALDYQSLFHSGCDPKVWHPSVKVMPAELAERKKREQAKRQQLDHAVHVAGQIGQEGPRPIGH</sequence>
<reference evidence="1 2" key="1">
    <citation type="submission" date="2023-10" db="EMBL/GenBank/DDBJ databases">
        <title>Genome analysis of psychrotrophic aerobic bacterium Aeromonas allosaccharophila BIM B-1809 isolated from infected fish.</title>
        <authorList>
            <person name="Leanovich S.I."/>
            <person name="Sidarenka A.V."/>
            <person name="Akhremchuk A.E."/>
            <person name="Sikolenko M.A."/>
            <person name="Valentovich L.N."/>
        </authorList>
    </citation>
    <scope>NUCLEOTIDE SEQUENCE [LARGE SCALE GENOMIC DNA]</scope>
    <source>
        <strain evidence="1 2">BIM B-1809</strain>
    </source>
</reference>
<name>A0ABZ0F6M5_9GAMM</name>
<dbReference type="RefSeq" id="WP_108540192.1">
    <property type="nucleotide sequence ID" value="NZ_CP136584.1"/>
</dbReference>
<proteinExistence type="predicted"/>
<protein>
    <submittedName>
        <fullName evidence="1">Uncharacterized protein</fullName>
    </submittedName>
</protein>
<accession>A0ABZ0F6M5</accession>
<evidence type="ECO:0000313" key="1">
    <source>
        <dbReference type="EMBL" id="WOE65085.1"/>
    </source>
</evidence>
<gene>
    <name evidence="1" type="ORF">RY972_13505</name>
</gene>
<evidence type="ECO:0000313" key="2">
    <source>
        <dbReference type="Proteomes" id="UP001302667"/>
    </source>
</evidence>
<organism evidence="1 2">
    <name type="scientific">Aeromonas allosaccharophila</name>
    <dbReference type="NCBI Taxonomy" id="656"/>
    <lineage>
        <taxon>Bacteria</taxon>
        <taxon>Pseudomonadati</taxon>
        <taxon>Pseudomonadota</taxon>
        <taxon>Gammaproteobacteria</taxon>
        <taxon>Aeromonadales</taxon>
        <taxon>Aeromonadaceae</taxon>
        <taxon>Aeromonas</taxon>
    </lineage>
</organism>
<dbReference type="EMBL" id="CP136584">
    <property type="protein sequence ID" value="WOE65085.1"/>
    <property type="molecule type" value="Genomic_DNA"/>
</dbReference>
<dbReference type="Proteomes" id="UP001302667">
    <property type="component" value="Chromosome"/>
</dbReference>